<dbReference type="InterPro" id="IPR011009">
    <property type="entry name" value="Kinase-like_dom_sf"/>
</dbReference>
<organism evidence="2 3">
    <name type="scientific">Marinobacter psychrophilus</name>
    <dbReference type="NCBI Taxonomy" id="330734"/>
    <lineage>
        <taxon>Bacteria</taxon>
        <taxon>Pseudomonadati</taxon>
        <taxon>Pseudomonadota</taxon>
        <taxon>Gammaproteobacteria</taxon>
        <taxon>Pseudomonadales</taxon>
        <taxon>Marinobacteraceae</taxon>
        <taxon>Marinobacter</taxon>
    </lineage>
</organism>
<dbReference type="Pfam" id="PF01636">
    <property type="entry name" value="APH"/>
    <property type="match status" value="1"/>
</dbReference>
<dbReference type="EMBL" id="CP011494">
    <property type="protein sequence ID" value="AKO54314.1"/>
    <property type="molecule type" value="Genomic_DNA"/>
</dbReference>
<gene>
    <name evidence="2" type="ORF">ABA45_10305</name>
</gene>
<dbReference type="SUPFAM" id="SSF56112">
    <property type="entry name" value="Protein kinase-like (PK-like)"/>
    <property type="match status" value="1"/>
</dbReference>
<reference evidence="2 3" key="1">
    <citation type="submission" date="2015-05" db="EMBL/GenBank/DDBJ databases">
        <title>Complete genome of Marinobacter psychrophilus strain 20041T isolated from sea-ice of the Canadian Basin.</title>
        <authorList>
            <person name="Song L."/>
            <person name="Ren L."/>
            <person name="Yu Y."/>
            <person name="Wang X."/>
        </authorList>
    </citation>
    <scope>NUCLEOTIDE SEQUENCE [LARGE SCALE GENOMIC DNA]</scope>
    <source>
        <strain evidence="2 3">20041</strain>
    </source>
</reference>
<dbReference type="AlphaFoldDB" id="A0A0H4I5K6"/>
<evidence type="ECO:0000313" key="3">
    <source>
        <dbReference type="Proteomes" id="UP000036406"/>
    </source>
</evidence>
<dbReference type="KEGG" id="mpq:ABA45_10305"/>
<name>A0A0H4I5K6_9GAMM</name>
<dbReference type="PATRIC" id="fig|330734.3.peg.2166"/>
<keyword evidence="3" id="KW-1185">Reference proteome</keyword>
<dbReference type="Gene3D" id="3.90.1200.10">
    <property type="match status" value="1"/>
</dbReference>
<dbReference type="Proteomes" id="UP000036406">
    <property type="component" value="Chromosome"/>
</dbReference>
<feature type="domain" description="Aminoglycoside phosphotransferase" evidence="1">
    <location>
        <begin position="66"/>
        <end position="238"/>
    </location>
</feature>
<proteinExistence type="predicted"/>
<evidence type="ECO:0000313" key="2">
    <source>
        <dbReference type="EMBL" id="AKO54314.1"/>
    </source>
</evidence>
<accession>A0A0H4I5K6</accession>
<dbReference type="STRING" id="330734.ABA45_10305"/>
<dbReference type="InterPro" id="IPR002575">
    <property type="entry name" value="Aminoglycoside_PTrfase"/>
</dbReference>
<protein>
    <recommendedName>
        <fullName evidence="1">Aminoglycoside phosphotransferase domain-containing protein</fullName>
    </recommendedName>
</protein>
<evidence type="ECO:0000259" key="1">
    <source>
        <dbReference type="Pfam" id="PF01636"/>
    </source>
</evidence>
<sequence>MRGKPGNNASSTGTLSSYTYTKHTLERSLKPEAMELIRCRHLNIQTIHVKAIELVSFNEAENRLTTKKVIGQELFHTLWNPTNLLGRLQGHRLQNPDTLVSRITEIGTWLRKYHDSSAGLTLEGADGSWLATEFAQKIREIRASNLIPELKLKKVEQKYNAELQKLTAPNYLALNNAFPCQIHGDFVLYNVLVDSQQNMHTLGFSKTRVSSNLEDVARFYSTLWAIAQTSRTRHNLFHELPARFLKAYGLRPLIAESAYFQANLVYNFLAHLEAQHRGRKTFSWNTNREMSQITRAGMKWIYQQI</sequence>